<dbReference type="InterPro" id="IPR050469">
    <property type="entry name" value="Diguanylate_Cyclase"/>
</dbReference>
<dbReference type="SUPFAM" id="SSF158472">
    <property type="entry name" value="HAMP domain-like"/>
    <property type="match status" value="1"/>
</dbReference>
<dbReference type="Gene3D" id="3.30.450.40">
    <property type="match status" value="1"/>
</dbReference>
<dbReference type="GO" id="GO:0052621">
    <property type="term" value="F:diguanylate cyclase activity"/>
    <property type="evidence" value="ECO:0007669"/>
    <property type="project" value="UniProtKB-EC"/>
</dbReference>
<keyword evidence="3 4" id="KW-0472">Membrane</keyword>
<evidence type="ECO:0000256" key="2">
    <source>
        <dbReference type="ARBA" id="ARBA00022475"/>
    </source>
</evidence>
<dbReference type="Pfam" id="PF00672">
    <property type="entry name" value="HAMP"/>
    <property type="match status" value="1"/>
</dbReference>
<dbReference type="PANTHER" id="PTHR45138:SF9">
    <property type="entry name" value="DIGUANYLATE CYCLASE DGCM-RELATED"/>
    <property type="match status" value="1"/>
</dbReference>
<dbReference type="InterPro" id="IPR000160">
    <property type="entry name" value="GGDEF_dom"/>
</dbReference>
<reference evidence="7 8" key="1">
    <citation type="submission" date="2022-08" db="EMBL/GenBank/DDBJ databases">
        <title>Paenibacillus endoradicis sp. nov., Paenibacillus radicibacter sp. nov and Paenibacillus pararadicis sp. nov., three cold-adapted plant growth-promoting bacteria isolated from root of Larix gmelinii in Great Khingan.</title>
        <authorList>
            <person name="Xue H."/>
        </authorList>
    </citation>
    <scope>NUCLEOTIDE SEQUENCE [LARGE SCALE GENOMIC DNA]</scope>
    <source>
        <strain evidence="7 8">N5-1-1-5</strain>
    </source>
</reference>
<organism evidence="7 8">
    <name type="scientific">Paenibacillus radicis</name>
    <name type="common">ex Xue et al. 2023</name>
    <dbReference type="NCBI Taxonomy" id="2972489"/>
    <lineage>
        <taxon>Bacteria</taxon>
        <taxon>Bacillati</taxon>
        <taxon>Bacillota</taxon>
        <taxon>Bacilli</taxon>
        <taxon>Bacillales</taxon>
        <taxon>Paenibacillaceae</taxon>
        <taxon>Paenibacillus</taxon>
    </lineage>
</organism>
<keyword evidence="4" id="KW-0812">Transmembrane</keyword>
<keyword evidence="4" id="KW-1133">Transmembrane helix</keyword>
<sequence>MTYTKLQTKITIMLVIILTVSIGLNNVIGTYLFQKKYFEVLEEQILVIGQSLKSQLDRIHSLGITDRDLVGFDEQSKEILWKYKEISIIYVVNTDGRVLFKSKNQETSSAVLDVPELLDAVKSSREGIVSYTYQDNPYLGAVIPFLDNNETSYEGSVVVVVESNKINHKLSSLYKYPTLLSLLFFVLSFFLIMLALSSWVTNPLKSMVQHMNEAAAGNLRSYANTTARDEIGQLGRVFNRMLKQISGLLMQTAQTVELEGRYNAEFKQRQDGEKLRHALSSVSSTLDEGEVNERILASLRELVPYTSAALWIQHYDTLTAMITRYDESSSGYKDIEYAESQANEMFNLLQQEEQPIVKEMNRVSFLHLPILIESKVRGMIIAQNHSPYIQSEVGLAFTYTSQVGSYIQNAQLYRQMQRLAATDVLTGIHNRRHFFEQAVRIFQQSVDTFSHLGVIMFDVDHFKGVNDQYGHPVGDLVLASVAGRVSTYLLHDESQTFCRYGGEEFVLLINNTSNESVQALAEQIRRGISDLSFPTSHGDLQVTASLGIAYRNEQAETLEKLLKYADNALYKAKASGRNCVAVADEC</sequence>
<dbReference type="PANTHER" id="PTHR45138">
    <property type="entry name" value="REGULATORY COMPONENTS OF SENSORY TRANSDUCTION SYSTEM"/>
    <property type="match status" value="1"/>
</dbReference>
<dbReference type="InterPro" id="IPR029787">
    <property type="entry name" value="Nucleotide_cyclase"/>
</dbReference>
<dbReference type="EMBL" id="JANQBD010000047">
    <property type="protein sequence ID" value="MCR8636577.1"/>
    <property type="molecule type" value="Genomic_DNA"/>
</dbReference>
<comment type="caution">
    <text evidence="7">The sequence shown here is derived from an EMBL/GenBank/DDBJ whole genome shotgun (WGS) entry which is preliminary data.</text>
</comment>
<accession>A0ABT1YTR8</accession>
<dbReference type="EC" id="2.7.7.65" evidence="7"/>
<dbReference type="PROSITE" id="PS50887">
    <property type="entry name" value="GGDEF"/>
    <property type="match status" value="1"/>
</dbReference>
<feature type="domain" description="GGDEF" evidence="6">
    <location>
        <begin position="450"/>
        <end position="585"/>
    </location>
</feature>
<dbReference type="InterPro" id="IPR043128">
    <property type="entry name" value="Rev_trsase/Diguanyl_cyclase"/>
</dbReference>
<dbReference type="Gene3D" id="3.30.70.270">
    <property type="match status" value="1"/>
</dbReference>
<dbReference type="InterPro" id="IPR003660">
    <property type="entry name" value="HAMP_dom"/>
</dbReference>
<evidence type="ECO:0000313" key="8">
    <source>
        <dbReference type="Proteomes" id="UP001300012"/>
    </source>
</evidence>
<evidence type="ECO:0000313" key="7">
    <source>
        <dbReference type="EMBL" id="MCR8636577.1"/>
    </source>
</evidence>
<feature type="domain" description="HAMP" evidence="5">
    <location>
        <begin position="198"/>
        <end position="250"/>
    </location>
</feature>
<proteinExistence type="predicted"/>
<keyword evidence="8" id="KW-1185">Reference proteome</keyword>
<keyword evidence="2" id="KW-1003">Cell membrane</keyword>
<evidence type="ECO:0000256" key="3">
    <source>
        <dbReference type="ARBA" id="ARBA00023136"/>
    </source>
</evidence>
<dbReference type="RefSeq" id="WP_258218075.1">
    <property type="nucleotide sequence ID" value="NZ_JANQBD010000047.1"/>
</dbReference>
<dbReference type="SMART" id="SM00267">
    <property type="entry name" value="GGDEF"/>
    <property type="match status" value="1"/>
</dbReference>
<feature type="transmembrane region" description="Helical" evidence="4">
    <location>
        <begin position="12"/>
        <end position="33"/>
    </location>
</feature>
<dbReference type="CDD" id="cd06225">
    <property type="entry name" value="HAMP"/>
    <property type="match status" value="1"/>
</dbReference>
<evidence type="ECO:0000259" key="6">
    <source>
        <dbReference type="PROSITE" id="PS50887"/>
    </source>
</evidence>
<evidence type="ECO:0000256" key="4">
    <source>
        <dbReference type="SAM" id="Phobius"/>
    </source>
</evidence>
<dbReference type="PROSITE" id="PS50885">
    <property type="entry name" value="HAMP"/>
    <property type="match status" value="1"/>
</dbReference>
<feature type="transmembrane region" description="Helical" evidence="4">
    <location>
        <begin position="179"/>
        <end position="200"/>
    </location>
</feature>
<keyword evidence="7" id="KW-0548">Nucleotidyltransferase</keyword>
<dbReference type="SUPFAM" id="SSF55073">
    <property type="entry name" value="Nucleotide cyclase"/>
    <property type="match status" value="1"/>
</dbReference>
<dbReference type="CDD" id="cd01949">
    <property type="entry name" value="GGDEF"/>
    <property type="match status" value="1"/>
</dbReference>
<evidence type="ECO:0000259" key="5">
    <source>
        <dbReference type="PROSITE" id="PS50885"/>
    </source>
</evidence>
<dbReference type="InterPro" id="IPR029016">
    <property type="entry name" value="GAF-like_dom_sf"/>
</dbReference>
<gene>
    <name evidence="7" type="ORF">NV381_35930</name>
</gene>
<dbReference type="SUPFAM" id="SSF55781">
    <property type="entry name" value="GAF domain-like"/>
    <property type="match status" value="1"/>
</dbReference>
<dbReference type="Gene3D" id="6.10.340.10">
    <property type="match status" value="1"/>
</dbReference>
<evidence type="ECO:0000256" key="1">
    <source>
        <dbReference type="ARBA" id="ARBA00004236"/>
    </source>
</evidence>
<dbReference type="Pfam" id="PF00990">
    <property type="entry name" value="GGDEF"/>
    <property type="match status" value="1"/>
</dbReference>
<name>A0ABT1YTR8_9BACL</name>
<comment type="subcellular location">
    <subcellularLocation>
        <location evidence="1">Cell membrane</location>
    </subcellularLocation>
</comment>
<dbReference type="NCBIfam" id="TIGR00254">
    <property type="entry name" value="GGDEF"/>
    <property type="match status" value="1"/>
</dbReference>
<keyword evidence="7" id="KW-0808">Transferase</keyword>
<dbReference type="SMART" id="SM00304">
    <property type="entry name" value="HAMP"/>
    <property type="match status" value="1"/>
</dbReference>
<protein>
    <submittedName>
        <fullName evidence="7">Diguanylate cyclase</fullName>
        <ecNumber evidence="7">2.7.7.65</ecNumber>
    </submittedName>
</protein>
<dbReference type="Proteomes" id="UP001300012">
    <property type="component" value="Unassembled WGS sequence"/>
</dbReference>